<reference evidence="6 7" key="1">
    <citation type="submission" date="2020-08" db="EMBL/GenBank/DDBJ databases">
        <authorList>
            <person name="Koutsovoulos G."/>
            <person name="Danchin GJ E."/>
        </authorList>
    </citation>
    <scope>NUCLEOTIDE SEQUENCE [LARGE SCALE GENOMIC DNA]</scope>
</reference>
<sequence>MLHYYLQLLSILLFICSPMTNGDSSGGDGGSVGMPGGKVPQKVNSEDIKQLATKGLTKINQQSNSAHHFGLAEIVKAESQVVSGVLYTLTLRVGKTDCLKTQVNSDNLSECNKYTGDLDNTEIYTAEIWLQPWKNFEQVTITKGQKEE</sequence>
<name>A0A6V7VDB4_MELEN</name>
<evidence type="ECO:0000256" key="4">
    <source>
        <dbReference type="SAM" id="SignalP"/>
    </source>
</evidence>
<keyword evidence="2" id="KW-0646">Protease inhibitor</keyword>
<evidence type="ECO:0000313" key="7">
    <source>
        <dbReference type="Proteomes" id="UP000580250"/>
    </source>
</evidence>
<keyword evidence="3" id="KW-0789">Thiol protease inhibitor</keyword>
<dbReference type="GO" id="GO:0005737">
    <property type="term" value="C:cytoplasm"/>
    <property type="evidence" value="ECO:0007669"/>
    <property type="project" value="TreeGrafter"/>
</dbReference>
<evidence type="ECO:0000256" key="2">
    <source>
        <dbReference type="ARBA" id="ARBA00022690"/>
    </source>
</evidence>
<comment type="caution">
    <text evidence="6">The sequence shown here is derived from an EMBL/GenBank/DDBJ whole genome shotgun (WGS) entry which is preliminary data.</text>
</comment>
<dbReference type="GO" id="GO:0005615">
    <property type="term" value="C:extracellular space"/>
    <property type="evidence" value="ECO:0007669"/>
    <property type="project" value="TreeGrafter"/>
</dbReference>
<dbReference type="Proteomes" id="UP000580250">
    <property type="component" value="Unassembled WGS sequence"/>
</dbReference>
<dbReference type="InterPro" id="IPR046350">
    <property type="entry name" value="Cystatin_sf"/>
</dbReference>
<feature type="signal peptide" evidence="4">
    <location>
        <begin position="1"/>
        <end position="22"/>
    </location>
</feature>
<dbReference type="PROSITE" id="PS00287">
    <property type="entry name" value="CYSTATIN"/>
    <property type="match status" value="1"/>
</dbReference>
<dbReference type="PANTHER" id="PTHR46186:SF2">
    <property type="entry name" value="CYSTATIN"/>
    <property type="match status" value="1"/>
</dbReference>
<dbReference type="EMBL" id="CAJEWN010000199">
    <property type="protein sequence ID" value="CAD2172398.1"/>
    <property type="molecule type" value="Genomic_DNA"/>
</dbReference>
<dbReference type="Pfam" id="PF00031">
    <property type="entry name" value="Cystatin"/>
    <property type="match status" value="1"/>
</dbReference>
<dbReference type="OrthoDB" id="110606at2759"/>
<feature type="domain" description="Cystatin" evidence="5">
    <location>
        <begin position="33"/>
        <end position="145"/>
    </location>
</feature>
<gene>
    <name evidence="6" type="ORF">MENT_LOCUS23947</name>
</gene>
<dbReference type="InterPro" id="IPR018073">
    <property type="entry name" value="Prot_inh_cystat_CS"/>
</dbReference>
<dbReference type="SMART" id="SM00043">
    <property type="entry name" value="CY"/>
    <property type="match status" value="1"/>
</dbReference>
<dbReference type="GO" id="GO:0031982">
    <property type="term" value="C:vesicle"/>
    <property type="evidence" value="ECO:0007669"/>
    <property type="project" value="TreeGrafter"/>
</dbReference>
<feature type="chain" id="PRO_5028308841" description="Cystatin domain-containing protein" evidence="4">
    <location>
        <begin position="23"/>
        <end position="148"/>
    </location>
</feature>
<evidence type="ECO:0000313" key="6">
    <source>
        <dbReference type="EMBL" id="CAD2172398.1"/>
    </source>
</evidence>
<dbReference type="GO" id="GO:0004869">
    <property type="term" value="F:cysteine-type endopeptidase inhibitor activity"/>
    <property type="evidence" value="ECO:0007669"/>
    <property type="project" value="UniProtKB-KW"/>
</dbReference>
<accession>A0A6V7VDB4</accession>
<keyword evidence="4" id="KW-0732">Signal</keyword>
<dbReference type="Gene3D" id="3.10.450.10">
    <property type="match status" value="1"/>
</dbReference>
<dbReference type="PANTHER" id="PTHR46186">
    <property type="entry name" value="CYSTATIN"/>
    <property type="match status" value="1"/>
</dbReference>
<dbReference type="SUPFAM" id="SSF54403">
    <property type="entry name" value="Cystatin/monellin"/>
    <property type="match status" value="1"/>
</dbReference>
<evidence type="ECO:0000256" key="1">
    <source>
        <dbReference type="ARBA" id="ARBA00009403"/>
    </source>
</evidence>
<dbReference type="CDD" id="cd00042">
    <property type="entry name" value="CY"/>
    <property type="match status" value="1"/>
</dbReference>
<evidence type="ECO:0000256" key="3">
    <source>
        <dbReference type="ARBA" id="ARBA00022704"/>
    </source>
</evidence>
<organism evidence="6 7">
    <name type="scientific">Meloidogyne enterolobii</name>
    <name type="common">Root-knot nematode worm</name>
    <name type="synonym">Meloidogyne mayaguensis</name>
    <dbReference type="NCBI Taxonomy" id="390850"/>
    <lineage>
        <taxon>Eukaryota</taxon>
        <taxon>Metazoa</taxon>
        <taxon>Ecdysozoa</taxon>
        <taxon>Nematoda</taxon>
        <taxon>Chromadorea</taxon>
        <taxon>Rhabditida</taxon>
        <taxon>Tylenchina</taxon>
        <taxon>Tylenchomorpha</taxon>
        <taxon>Tylenchoidea</taxon>
        <taxon>Meloidogynidae</taxon>
        <taxon>Meloidogyninae</taxon>
        <taxon>Meloidogyne</taxon>
    </lineage>
</organism>
<protein>
    <recommendedName>
        <fullName evidence="5">Cystatin domain-containing protein</fullName>
    </recommendedName>
</protein>
<dbReference type="AlphaFoldDB" id="A0A6V7VDB4"/>
<dbReference type="InterPro" id="IPR000010">
    <property type="entry name" value="Cystatin_dom"/>
</dbReference>
<comment type="similarity">
    <text evidence="1">Belongs to the cystatin family.</text>
</comment>
<evidence type="ECO:0000259" key="5">
    <source>
        <dbReference type="SMART" id="SM00043"/>
    </source>
</evidence>
<proteinExistence type="inferred from homology"/>